<dbReference type="InterPro" id="IPR002782">
    <property type="entry name" value="Mut7-C_RNAse_dom"/>
</dbReference>
<dbReference type="HOGENOM" id="CLU_112469_1_0_2"/>
<feature type="domain" description="Mut7-C RNAse" evidence="1">
    <location>
        <begin position="11"/>
        <end position="157"/>
    </location>
</feature>
<dbReference type="InterPro" id="IPR029060">
    <property type="entry name" value="PIN-like_dom_sf"/>
</dbReference>
<evidence type="ECO:0000313" key="3">
    <source>
        <dbReference type="Proteomes" id="UP000002573"/>
    </source>
</evidence>
<dbReference type="AlphaFoldDB" id="D7D8Z6"/>
<accession>D7D8Z6</accession>
<evidence type="ECO:0000259" key="1">
    <source>
        <dbReference type="Pfam" id="PF01927"/>
    </source>
</evidence>
<dbReference type="Gene3D" id="3.10.20.860">
    <property type="match status" value="1"/>
</dbReference>
<reference evidence="2 3" key="2">
    <citation type="journal article" date="2011" name="Stand. Genomic Sci.">
        <title>Complete genome sequence of Staphylothermus hellenicus P8.</title>
        <authorList>
            <person name="Anderson I."/>
            <person name="Wirth R."/>
            <person name="Lucas S."/>
            <person name="Copeland A."/>
            <person name="Lapidus A."/>
            <person name="Cheng J.F."/>
            <person name="Goodwin L."/>
            <person name="Pitluck S."/>
            <person name="Davenport K."/>
            <person name="Detter J.C."/>
            <person name="Han C."/>
            <person name="Tapia R."/>
            <person name="Land M."/>
            <person name="Hauser L."/>
            <person name="Pati A."/>
            <person name="Mikhailova N."/>
            <person name="Woyke T."/>
            <person name="Klenk H.P."/>
            <person name="Kyrpides N."/>
            <person name="Ivanova N."/>
        </authorList>
    </citation>
    <scope>NUCLEOTIDE SEQUENCE [LARGE SCALE GENOMIC DNA]</scope>
    <source>
        <strain evidence="3">DSM 12710 / JCM 10830 / BK20S6-10-b1 / P8</strain>
    </source>
</reference>
<dbReference type="KEGG" id="shc:Shell_1141"/>
<keyword evidence="3" id="KW-1185">Reference proteome</keyword>
<name>D7D8Z6_STAHD</name>
<sequence length="178" mass="21333">MERDKNENDEPKFIVDTMLGNVARWLRMLGYDTLYDRKYEDWKILDIARREGRIIITRDRGLHHRALNNGIKSIYLDMDEMSERLAYIAYVAGIRLHIDMDKSRCPICNGELRKAKKKEVEGKVPRKVYLLHDDFWICTRCGKIYWIGSHWRKIEEILSEARKKYEAIKRSMGRKIVR</sequence>
<organism evidence="2 3">
    <name type="scientific">Staphylothermus hellenicus (strain DSM 12710 / JCM 10830 / BK20S6-10-b1 / P8)</name>
    <dbReference type="NCBI Taxonomy" id="591019"/>
    <lineage>
        <taxon>Archaea</taxon>
        <taxon>Thermoproteota</taxon>
        <taxon>Thermoprotei</taxon>
        <taxon>Desulfurococcales</taxon>
        <taxon>Desulfurococcaceae</taxon>
        <taxon>Staphylothermus</taxon>
    </lineage>
</organism>
<reference evidence="3" key="1">
    <citation type="submission" date="2010-05" db="EMBL/GenBank/DDBJ databases">
        <title>Complete sequence of Staphylothermus hellenicus DSM 12710.</title>
        <authorList>
            <consortium name="US DOE Joint Genome Institute"/>
            <person name="Lucas S."/>
            <person name="Copeland A."/>
            <person name="Lapidus A."/>
            <person name="Cheng J.-F."/>
            <person name="Bruce D."/>
            <person name="Goodwin L."/>
            <person name="Pitluck S."/>
            <person name="Davenport K."/>
            <person name="Detter J.C."/>
            <person name="Han C."/>
            <person name="Tapia R."/>
            <person name="Larimer F."/>
            <person name="Land M."/>
            <person name="Hauser L."/>
            <person name="Kyrpides N."/>
            <person name="Mikhailova N."/>
            <person name="Anderson I.J."/>
            <person name="Woyke T."/>
        </authorList>
    </citation>
    <scope>NUCLEOTIDE SEQUENCE [LARGE SCALE GENOMIC DNA]</scope>
    <source>
        <strain evidence="3">DSM 12710 / JCM 10830 / BK20S6-10-b1 / P8</strain>
    </source>
</reference>
<protein>
    <recommendedName>
        <fullName evidence="1">Mut7-C RNAse domain-containing protein</fullName>
    </recommendedName>
</protein>
<dbReference type="Gene3D" id="3.40.50.1010">
    <property type="entry name" value="5'-nuclease"/>
    <property type="match status" value="1"/>
</dbReference>
<dbReference type="SUPFAM" id="SSF88723">
    <property type="entry name" value="PIN domain-like"/>
    <property type="match status" value="1"/>
</dbReference>
<dbReference type="RefSeq" id="WP_013143440.1">
    <property type="nucleotide sequence ID" value="NC_014205.1"/>
</dbReference>
<dbReference type="Pfam" id="PF01927">
    <property type="entry name" value="Mut7-C"/>
    <property type="match status" value="1"/>
</dbReference>
<dbReference type="OrthoDB" id="1266at2157"/>
<gene>
    <name evidence="2" type="ordered locus">Shell_1141</name>
</gene>
<dbReference type="GeneID" id="9234430"/>
<dbReference type="STRING" id="591019.Shell_1141"/>
<evidence type="ECO:0000313" key="2">
    <source>
        <dbReference type="EMBL" id="ADI32242.1"/>
    </source>
</evidence>
<dbReference type="PANTHER" id="PTHR39081">
    <property type="entry name" value="MUT7-C DOMAIN-CONTAINING PROTEIN"/>
    <property type="match status" value="1"/>
</dbReference>
<dbReference type="eggNOG" id="arCOG04290">
    <property type="taxonomic scope" value="Archaea"/>
</dbReference>
<dbReference type="EMBL" id="CP002051">
    <property type="protein sequence ID" value="ADI32242.1"/>
    <property type="molecule type" value="Genomic_DNA"/>
</dbReference>
<dbReference type="Proteomes" id="UP000002573">
    <property type="component" value="Chromosome"/>
</dbReference>
<proteinExistence type="predicted"/>
<dbReference type="PANTHER" id="PTHR39081:SF1">
    <property type="entry name" value="MUT7-C RNASE DOMAIN-CONTAINING PROTEIN"/>
    <property type="match status" value="1"/>
</dbReference>